<organism evidence="2 3">
    <name type="scientific">Saccharothrix coeruleofusca</name>
    <dbReference type="NCBI Taxonomy" id="33919"/>
    <lineage>
        <taxon>Bacteria</taxon>
        <taxon>Bacillati</taxon>
        <taxon>Actinomycetota</taxon>
        <taxon>Actinomycetes</taxon>
        <taxon>Pseudonocardiales</taxon>
        <taxon>Pseudonocardiaceae</taxon>
        <taxon>Saccharothrix</taxon>
    </lineage>
</organism>
<dbReference type="Pfam" id="PF12728">
    <property type="entry name" value="HTH_17"/>
    <property type="match status" value="1"/>
</dbReference>
<protein>
    <recommendedName>
        <fullName evidence="1">Helix-turn-helix domain-containing protein</fullName>
    </recommendedName>
</protein>
<evidence type="ECO:0000259" key="1">
    <source>
        <dbReference type="Pfam" id="PF12728"/>
    </source>
</evidence>
<dbReference type="InterPro" id="IPR010093">
    <property type="entry name" value="SinI_DNA-bd"/>
</dbReference>
<keyword evidence="3" id="KW-1185">Reference proteome</keyword>
<dbReference type="NCBIfam" id="TIGR01764">
    <property type="entry name" value="excise"/>
    <property type="match status" value="1"/>
</dbReference>
<dbReference type="GO" id="GO:0003677">
    <property type="term" value="F:DNA binding"/>
    <property type="evidence" value="ECO:0007669"/>
    <property type="project" value="InterPro"/>
</dbReference>
<dbReference type="InterPro" id="IPR041657">
    <property type="entry name" value="HTH_17"/>
</dbReference>
<comment type="caution">
    <text evidence="2">The sequence shown here is derived from an EMBL/GenBank/DDBJ whole genome shotgun (WGS) entry which is preliminary data.</text>
</comment>
<dbReference type="SUPFAM" id="SSF46955">
    <property type="entry name" value="Putative DNA-binding domain"/>
    <property type="match status" value="1"/>
</dbReference>
<dbReference type="AlphaFoldDB" id="A0A918AG05"/>
<reference evidence="2" key="1">
    <citation type="journal article" date="2014" name="Int. J. Syst. Evol. Microbiol.">
        <title>Complete genome sequence of Corynebacterium casei LMG S-19264T (=DSM 44701T), isolated from a smear-ripened cheese.</title>
        <authorList>
            <consortium name="US DOE Joint Genome Institute (JGI-PGF)"/>
            <person name="Walter F."/>
            <person name="Albersmeier A."/>
            <person name="Kalinowski J."/>
            <person name="Ruckert C."/>
        </authorList>
    </citation>
    <scope>NUCLEOTIDE SEQUENCE</scope>
    <source>
        <strain evidence="2">JCM 3313</strain>
    </source>
</reference>
<dbReference type="EMBL" id="BMRG01000001">
    <property type="protein sequence ID" value="GGP35430.1"/>
    <property type="molecule type" value="Genomic_DNA"/>
</dbReference>
<evidence type="ECO:0000313" key="2">
    <source>
        <dbReference type="EMBL" id="GGP35430.1"/>
    </source>
</evidence>
<sequence length="150" mass="16133">MQTEGTRMFRVKAVAEMFDVHPATIYRAIRAGELDALKVGGSIRIPASSVEVYREACAQAAYREFVTGSGDPAALDGAGQGRDVTEWRWEHGPLNEAQADGRACVVCGTDFMRTQVAHYPVGCSNSGSQVFACRSHPAGQVRADLTAVTR</sequence>
<name>A0A918AG05_9PSEU</name>
<dbReference type="InterPro" id="IPR009061">
    <property type="entry name" value="DNA-bd_dom_put_sf"/>
</dbReference>
<gene>
    <name evidence="2" type="ORF">GCM10010185_02880</name>
</gene>
<proteinExistence type="predicted"/>
<feature type="domain" description="Helix-turn-helix" evidence="1">
    <location>
        <begin position="9"/>
        <end position="57"/>
    </location>
</feature>
<evidence type="ECO:0000313" key="3">
    <source>
        <dbReference type="Proteomes" id="UP000639606"/>
    </source>
</evidence>
<accession>A0A918AG05</accession>
<dbReference type="Proteomes" id="UP000639606">
    <property type="component" value="Unassembled WGS sequence"/>
</dbReference>
<reference evidence="2" key="2">
    <citation type="submission" date="2020-09" db="EMBL/GenBank/DDBJ databases">
        <authorList>
            <person name="Sun Q."/>
            <person name="Ohkuma M."/>
        </authorList>
    </citation>
    <scope>NUCLEOTIDE SEQUENCE</scope>
    <source>
        <strain evidence="2">JCM 3313</strain>
    </source>
</reference>